<reference evidence="1 2" key="1">
    <citation type="journal article" date="2011" name="Stand. Genomic Sci.">
        <title>Complete genome sequence of the acetate-degrading sulfate reducer Desulfobacca acetoxidans type strain (ASRB2).</title>
        <authorList>
            <person name="Goker M."/>
            <person name="Teshima H."/>
            <person name="Lapidus A."/>
            <person name="Nolan M."/>
            <person name="Lucas S."/>
            <person name="Hammon N."/>
            <person name="Deshpande S."/>
            <person name="Cheng J.F."/>
            <person name="Tapia R."/>
            <person name="Han C."/>
            <person name="Goodwin L."/>
            <person name="Pitluck S."/>
            <person name="Huntemann M."/>
            <person name="Liolios K."/>
            <person name="Ivanova N."/>
            <person name="Pagani I."/>
            <person name="Mavromatis K."/>
            <person name="Ovchinikova G."/>
            <person name="Pati A."/>
            <person name="Chen A."/>
            <person name="Palaniappan K."/>
            <person name="Land M."/>
            <person name="Hauser L."/>
            <person name="Brambilla E.M."/>
            <person name="Rohde M."/>
            <person name="Spring S."/>
            <person name="Detter J.C."/>
            <person name="Woyke T."/>
            <person name="Bristow J."/>
            <person name="Eisen J.A."/>
            <person name="Markowitz V."/>
            <person name="Hugenholtz P."/>
            <person name="Kyrpides N.C."/>
            <person name="Klenk H.P."/>
        </authorList>
    </citation>
    <scope>NUCLEOTIDE SEQUENCE [LARGE SCALE GENOMIC DNA]</scope>
    <source>
        <strain evidence="2">ATCC 700848 / DSM 11109 / ASRB2</strain>
    </source>
</reference>
<evidence type="ECO:0008006" key="3">
    <source>
        <dbReference type="Google" id="ProtNLM"/>
    </source>
</evidence>
<organism evidence="1 2">
    <name type="scientific">Desulfobacca acetoxidans (strain ATCC 700848 / DSM 11109 / ASRB2)</name>
    <dbReference type="NCBI Taxonomy" id="880072"/>
    <lineage>
        <taxon>Bacteria</taxon>
        <taxon>Pseudomonadati</taxon>
        <taxon>Thermodesulfobacteriota</taxon>
        <taxon>Desulfobaccia</taxon>
        <taxon>Desulfobaccales</taxon>
        <taxon>Desulfobaccaceae</taxon>
        <taxon>Desulfobacca</taxon>
    </lineage>
</organism>
<protein>
    <recommendedName>
        <fullName evidence="3">TIGR04255 family protein</fullName>
    </recommendedName>
</protein>
<accession>F2ND89</accession>
<dbReference type="EMBL" id="CP002629">
    <property type="protein sequence ID" value="AEB09813.1"/>
    <property type="molecule type" value="Genomic_DNA"/>
</dbReference>
<dbReference type="HOGENOM" id="CLU_1266050_0_0_7"/>
<dbReference type="KEGG" id="dao:Desac_1981"/>
<dbReference type="STRING" id="880072.Desac_1981"/>
<name>F2ND89_DESAR</name>
<dbReference type="eggNOG" id="ENOG5032T5F">
    <property type="taxonomic scope" value="Bacteria"/>
</dbReference>
<dbReference type="OrthoDB" id="1446591at2"/>
<dbReference type="Proteomes" id="UP000000483">
    <property type="component" value="Chromosome"/>
</dbReference>
<evidence type="ECO:0000313" key="2">
    <source>
        <dbReference type="Proteomes" id="UP000000483"/>
    </source>
</evidence>
<dbReference type="AlphaFoldDB" id="F2ND89"/>
<keyword evidence="2" id="KW-1185">Reference proteome</keyword>
<sequence>MITDQIVIQGLSIVLLGDFNPKIFQPAWFAQENLIRAPEAEAADIKIINPEIVIFELEWLELQVTRDRCLFGTTQEAYYEVVRDLCLGTFKLLRHTPIQKMGINRNYHFRMNSVEEWHAFGHKVAPKELWISVLKTPGLASLTIQGMREDDLKGYIRVKVEPSKRAHPGIYIQVNDHYEVEEASTSIGCEKIINIIESLWNKSKEKAELIINNILNWK</sequence>
<gene>
    <name evidence="1" type="ordered locus">Desac_1981</name>
</gene>
<dbReference type="RefSeq" id="WP_013706922.1">
    <property type="nucleotide sequence ID" value="NC_015388.1"/>
</dbReference>
<evidence type="ECO:0000313" key="1">
    <source>
        <dbReference type="EMBL" id="AEB09813.1"/>
    </source>
</evidence>
<proteinExistence type="predicted"/>
<reference evidence="2" key="2">
    <citation type="submission" date="2011-03" db="EMBL/GenBank/DDBJ databases">
        <title>The complete genome of Desulfobacca acetoxidans DSM 11109.</title>
        <authorList>
            <consortium name="US DOE Joint Genome Institute (JGI-PGF)"/>
            <person name="Lucas S."/>
            <person name="Copeland A."/>
            <person name="Lapidus A."/>
            <person name="Bruce D."/>
            <person name="Goodwin L."/>
            <person name="Pitluck S."/>
            <person name="Peters L."/>
            <person name="Kyrpides N."/>
            <person name="Mavromatis K."/>
            <person name="Ivanova N."/>
            <person name="Ovchinnikova G."/>
            <person name="Teshima H."/>
            <person name="Detter J.C."/>
            <person name="Han C."/>
            <person name="Land M."/>
            <person name="Hauser L."/>
            <person name="Markowitz V."/>
            <person name="Cheng J.-F."/>
            <person name="Hugenholtz P."/>
            <person name="Woyke T."/>
            <person name="Wu D."/>
            <person name="Spring S."/>
            <person name="Schueler E."/>
            <person name="Brambilla E."/>
            <person name="Klenk H.-P."/>
            <person name="Eisen J.A."/>
        </authorList>
    </citation>
    <scope>NUCLEOTIDE SEQUENCE [LARGE SCALE GENOMIC DNA]</scope>
    <source>
        <strain evidence="2">ATCC 700848 / DSM 11109 / ASRB2</strain>
    </source>
</reference>